<evidence type="ECO:0000256" key="1">
    <source>
        <dbReference type="SAM" id="SignalP"/>
    </source>
</evidence>
<feature type="signal peptide" evidence="1">
    <location>
        <begin position="1"/>
        <end position="30"/>
    </location>
</feature>
<dbReference type="EMBL" id="VDEP01000408">
    <property type="protein sequence ID" value="KAA1088001.1"/>
    <property type="molecule type" value="Genomic_DNA"/>
</dbReference>
<gene>
    <name evidence="2" type="ORF">PGTUg99_050214</name>
</gene>
<name>A0A5B0NF85_PUCGR</name>
<organism evidence="2 3">
    <name type="scientific">Puccinia graminis f. sp. tritici</name>
    <dbReference type="NCBI Taxonomy" id="56615"/>
    <lineage>
        <taxon>Eukaryota</taxon>
        <taxon>Fungi</taxon>
        <taxon>Dikarya</taxon>
        <taxon>Basidiomycota</taxon>
        <taxon>Pucciniomycotina</taxon>
        <taxon>Pucciniomycetes</taxon>
        <taxon>Pucciniales</taxon>
        <taxon>Pucciniaceae</taxon>
        <taxon>Puccinia</taxon>
    </lineage>
</organism>
<dbReference type="Proteomes" id="UP000325313">
    <property type="component" value="Unassembled WGS sequence"/>
</dbReference>
<dbReference type="AlphaFoldDB" id="A0A5B0NF85"/>
<feature type="chain" id="PRO_5022827388" evidence="1">
    <location>
        <begin position="31"/>
        <end position="156"/>
    </location>
</feature>
<proteinExistence type="predicted"/>
<evidence type="ECO:0000313" key="2">
    <source>
        <dbReference type="EMBL" id="KAA1088001.1"/>
    </source>
</evidence>
<keyword evidence="1" id="KW-0732">Signal</keyword>
<comment type="caution">
    <text evidence="2">The sequence shown here is derived from an EMBL/GenBank/DDBJ whole genome shotgun (WGS) entry which is preliminary data.</text>
</comment>
<accession>A0A5B0NF85</accession>
<protein>
    <submittedName>
        <fullName evidence="2">Uncharacterized protein</fullName>
    </submittedName>
</protein>
<reference evidence="2 3" key="1">
    <citation type="submission" date="2019-05" db="EMBL/GenBank/DDBJ databases">
        <title>Emergence of the Ug99 lineage of the wheat stem rust pathogen through somatic hybridization.</title>
        <authorList>
            <person name="Li F."/>
            <person name="Upadhyaya N.M."/>
            <person name="Sperschneider J."/>
            <person name="Matny O."/>
            <person name="Nguyen-Phuc H."/>
            <person name="Mago R."/>
            <person name="Raley C."/>
            <person name="Miller M.E."/>
            <person name="Silverstein K.A.T."/>
            <person name="Henningsen E."/>
            <person name="Hirsch C.D."/>
            <person name="Visser B."/>
            <person name="Pretorius Z.A."/>
            <person name="Steffenson B.J."/>
            <person name="Schwessinger B."/>
            <person name="Dodds P.N."/>
            <person name="Figueroa M."/>
        </authorList>
    </citation>
    <scope>NUCLEOTIDE SEQUENCE [LARGE SCALE GENOMIC DNA]</scope>
    <source>
        <strain evidence="2 3">Ug99</strain>
    </source>
</reference>
<sequence>MGHGAQSMRAPSRIALLIGILHYPALWVDCFETSIHCLNPASSSNQTGVETSSSSSSDSCSLLINILWLVSLLCLILNELLPVFPLLTIQLLVLSPVCGLHPHSADRSQWLCLYYTPPSLAFGCLGRLETELPQPNSLAPHHSFQLTLILMASLSD</sequence>
<evidence type="ECO:0000313" key="3">
    <source>
        <dbReference type="Proteomes" id="UP000325313"/>
    </source>
</evidence>